<dbReference type="Proteomes" id="UP000182692">
    <property type="component" value="Unassembled WGS sequence"/>
</dbReference>
<organism evidence="2 3">
    <name type="scientific">Enterovibrio norvegicus DSM 15893</name>
    <dbReference type="NCBI Taxonomy" id="1121869"/>
    <lineage>
        <taxon>Bacteria</taxon>
        <taxon>Pseudomonadati</taxon>
        <taxon>Pseudomonadota</taxon>
        <taxon>Gammaproteobacteria</taxon>
        <taxon>Vibrionales</taxon>
        <taxon>Vibrionaceae</taxon>
        <taxon>Enterovibrio</taxon>
    </lineage>
</organism>
<evidence type="ECO:0000313" key="2">
    <source>
        <dbReference type="EMBL" id="SFO82220.1"/>
    </source>
</evidence>
<dbReference type="OrthoDB" id="6107736at2"/>
<dbReference type="RefSeq" id="WP_074925192.1">
    <property type="nucleotide sequence ID" value="NZ_FOWR01000003.1"/>
</dbReference>
<dbReference type="AlphaFoldDB" id="A0A1I5KB07"/>
<protein>
    <recommendedName>
        <fullName evidence="4">DUF2986 domain-containing protein</fullName>
    </recommendedName>
</protein>
<accession>A0A1I5KB07</accession>
<feature type="compositionally biased region" description="Basic residues" evidence="1">
    <location>
        <begin position="1"/>
        <end position="26"/>
    </location>
</feature>
<reference evidence="2 3" key="1">
    <citation type="submission" date="2016-10" db="EMBL/GenBank/DDBJ databases">
        <authorList>
            <person name="de Groot N.N."/>
        </authorList>
    </citation>
    <scope>NUCLEOTIDE SEQUENCE [LARGE SCALE GENOMIC DNA]</scope>
    <source>
        <strain evidence="2 3">DSM 15893</strain>
    </source>
</reference>
<dbReference type="GeneID" id="35872731"/>
<evidence type="ECO:0008006" key="4">
    <source>
        <dbReference type="Google" id="ProtNLM"/>
    </source>
</evidence>
<dbReference type="Pfam" id="PF11661">
    <property type="entry name" value="DUF2986"/>
    <property type="match status" value="1"/>
</dbReference>
<evidence type="ECO:0000313" key="3">
    <source>
        <dbReference type="Proteomes" id="UP000182692"/>
    </source>
</evidence>
<proteinExistence type="predicted"/>
<name>A0A1I5KB07_9GAMM</name>
<gene>
    <name evidence="2" type="ORF">SAMN03084138_00555</name>
</gene>
<evidence type="ECO:0000256" key="1">
    <source>
        <dbReference type="SAM" id="MobiDB-lite"/>
    </source>
</evidence>
<feature type="region of interest" description="Disordered" evidence="1">
    <location>
        <begin position="1"/>
        <end position="28"/>
    </location>
</feature>
<sequence>MNRKKKVNQILKSRAKKKSAKLKTSNKPKYISKADREKMALEAEQGLDAVSASVAEVEKNA</sequence>
<dbReference type="InterPro" id="IPR021677">
    <property type="entry name" value="DUF2986"/>
</dbReference>
<dbReference type="EMBL" id="FOWR01000003">
    <property type="protein sequence ID" value="SFO82220.1"/>
    <property type="molecule type" value="Genomic_DNA"/>
</dbReference>